<dbReference type="EMBL" id="CAJVOS010000016">
    <property type="protein sequence ID" value="CAG8041457.1"/>
    <property type="molecule type" value="Genomic_DNA"/>
</dbReference>
<protein>
    <submittedName>
        <fullName evidence="1">Uncharacterized protein</fullName>
    </submittedName>
</protein>
<dbReference type="AlphaFoldDB" id="A0A9W4HKJ5"/>
<evidence type="ECO:0000313" key="1">
    <source>
        <dbReference type="EMBL" id="CAG8041457.1"/>
    </source>
</evidence>
<keyword evidence="2" id="KW-1185">Reference proteome</keyword>
<reference evidence="1" key="1">
    <citation type="submission" date="2021-07" db="EMBL/GenBank/DDBJ databases">
        <authorList>
            <person name="Branca A.L. A."/>
        </authorList>
    </citation>
    <scope>NUCLEOTIDE SEQUENCE</scope>
</reference>
<dbReference type="SUPFAM" id="SSF54768">
    <property type="entry name" value="dsRNA-binding domain-like"/>
    <property type="match status" value="1"/>
</dbReference>
<sequence length="169" mass="18720">MSYANNVQGGAGARPSWQDQLQEHCRSTKMNPPVFNIVSDRRDWMIPVLSFPSQSADTQVRSRCPTVCFECLACRHCRRSGVLQKSREKNAPALSRGRTAWSSTVTVQGQNIAARYWYDGQYINNAKEDAAEVALKTLNQQPRSSTVFPGQLYTQQPATAGYGRGAGGF</sequence>
<organism evidence="1 2">
    <name type="scientific">Penicillium olsonii</name>
    <dbReference type="NCBI Taxonomy" id="99116"/>
    <lineage>
        <taxon>Eukaryota</taxon>
        <taxon>Fungi</taxon>
        <taxon>Dikarya</taxon>
        <taxon>Ascomycota</taxon>
        <taxon>Pezizomycotina</taxon>
        <taxon>Eurotiomycetes</taxon>
        <taxon>Eurotiomycetidae</taxon>
        <taxon>Eurotiales</taxon>
        <taxon>Aspergillaceae</taxon>
        <taxon>Penicillium</taxon>
    </lineage>
</organism>
<comment type="caution">
    <text evidence="1">The sequence shown here is derived from an EMBL/GenBank/DDBJ whole genome shotgun (WGS) entry which is preliminary data.</text>
</comment>
<proteinExistence type="predicted"/>
<dbReference type="OrthoDB" id="5418749at2759"/>
<name>A0A9W4HKJ5_PENOL</name>
<dbReference type="Proteomes" id="UP001153618">
    <property type="component" value="Unassembled WGS sequence"/>
</dbReference>
<dbReference type="PANTHER" id="PTHR42030">
    <property type="entry name" value="DRBM DOMAIN-CONTAINING PROTEIN"/>
    <property type="match status" value="1"/>
</dbReference>
<gene>
    <name evidence="1" type="ORF">POLS_LOCUS2991</name>
</gene>
<dbReference type="PANTHER" id="PTHR42030:SF1">
    <property type="entry name" value="DRBM DOMAIN-CONTAINING PROTEIN"/>
    <property type="match status" value="1"/>
</dbReference>
<evidence type="ECO:0000313" key="2">
    <source>
        <dbReference type="Proteomes" id="UP001153618"/>
    </source>
</evidence>
<accession>A0A9W4HKJ5</accession>